<dbReference type="AlphaFoldDB" id="A0A1I7UHC6"/>
<organism evidence="2 3">
    <name type="scientific">Caenorhabditis tropicalis</name>
    <dbReference type="NCBI Taxonomy" id="1561998"/>
    <lineage>
        <taxon>Eukaryota</taxon>
        <taxon>Metazoa</taxon>
        <taxon>Ecdysozoa</taxon>
        <taxon>Nematoda</taxon>
        <taxon>Chromadorea</taxon>
        <taxon>Rhabditida</taxon>
        <taxon>Rhabditina</taxon>
        <taxon>Rhabditomorpha</taxon>
        <taxon>Rhabditoidea</taxon>
        <taxon>Rhabditidae</taxon>
        <taxon>Peloderinae</taxon>
        <taxon>Caenorhabditis</taxon>
    </lineage>
</organism>
<name>A0A1I7UHC6_9PELO</name>
<accession>A0A1I7UHC6</accession>
<feature type="region of interest" description="Disordered" evidence="1">
    <location>
        <begin position="1"/>
        <end position="26"/>
    </location>
</feature>
<protein>
    <submittedName>
        <fullName evidence="3">CxC1 domain-containing protein</fullName>
    </submittedName>
</protein>
<proteinExistence type="predicted"/>
<evidence type="ECO:0000313" key="3">
    <source>
        <dbReference type="WBParaSite" id="Csp11.Scaffold629.g9336.t1"/>
    </source>
</evidence>
<evidence type="ECO:0000256" key="1">
    <source>
        <dbReference type="SAM" id="MobiDB-lite"/>
    </source>
</evidence>
<feature type="compositionally biased region" description="Polar residues" evidence="1">
    <location>
        <begin position="1"/>
        <end position="11"/>
    </location>
</feature>
<sequence length="353" mass="39069">MSSSNTYSGSPHASGEEDATAVNVSRFTADENQAPDALEAFFHLRRLSRAARQSANAGSSRPLTEITPGGQRAYEQPLDTTLKASDEESSELSRLVQLMHLKATAHAANQSLAQHALDRLEVQLQSVKEGIAETFDQLGSGREEVQQRLIGLRCVLDVTTDATSKLCCDLRRLRMYCTDTLGSALIPKWQSTCRELNVTAHCAWNGTRLVASRYTVNARRGRMNGEPMYVVASFSEHGGYAKLRASKTCDSGNLARSLIDWNHACQQFVEEWEGTHTYARSASYDTASNRTPLSCPCLDTLVAQNLDHSDDLSCRTRRLEQEFLLQLDALASASRVSMDEMWSIPGFTIRLAR</sequence>
<dbReference type="WBParaSite" id="Csp11.Scaffold629.g9336.t1">
    <property type="protein sequence ID" value="Csp11.Scaffold629.g9336.t1"/>
    <property type="gene ID" value="Csp11.Scaffold629.g9336"/>
</dbReference>
<reference evidence="3" key="1">
    <citation type="submission" date="2016-11" db="UniProtKB">
        <authorList>
            <consortium name="WormBaseParasite"/>
        </authorList>
    </citation>
    <scope>IDENTIFICATION</scope>
</reference>
<evidence type="ECO:0000313" key="2">
    <source>
        <dbReference type="Proteomes" id="UP000095282"/>
    </source>
</evidence>
<keyword evidence="2" id="KW-1185">Reference proteome</keyword>
<feature type="region of interest" description="Disordered" evidence="1">
    <location>
        <begin position="52"/>
        <end position="75"/>
    </location>
</feature>
<dbReference type="Proteomes" id="UP000095282">
    <property type="component" value="Unplaced"/>
</dbReference>